<feature type="chain" id="PRO_5045218407" description="DUF5666 domain-containing protein" evidence="2">
    <location>
        <begin position="22"/>
        <end position="142"/>
    </location>
</feature>
<reference evidence="3 4" key="1">
    <citation type="submission" date="2024-04" db="EMBL/GenBank/DDBJ databases">
        <title>Polymorphospora sp. isolated from Baiyangdian Lake in Xiong'an New Area.</title>
        <authorList>
            <person name="Zhang X."/>
            <person name="Liu J."/>
        </authorList>
    </citation>
    <scope>NUCLEOTIDE SEQUENCE [LARGE SCALE GENOMIC DNA]</scope>
    <source>
        <strain evidence="3 4">2-325</strain>
    </source>
</reference>
<evidence type="ECO:0000313" key="4">
    <source>
        <dbReference type="Proteomes" id="UP001582793"/>
    </source>
</evidence>
<dbReference type="PROSITE" id="PS51257">
    <property type="entry name" value="PROKAR_LIPOPROTEIN"/>
    <property type="match status" value="1"/>
</dbReference>
<gene>
    <name evidence="3" type="ORF">AAFH96_02760</name>
</gene>
<dbReference type="Proteomes" id="UP001582793">
    <property type="component" value="Unassembled WGS sequence"/>
</dbReference>
<evidence type="ECO:0000313" key="3">
    <source>
        <dbReference type="EMBL" id="MFB6392028.1"/>
    </source>
</evidence>
<evidence type="ECO:0008006" key="5">
    <source>
        <dbReference type="Google" id="ProtNLM"/>
    </source>
</evidence>
<dbReference type="RefSeq" id="WP_375732895.1">
    <property type="nucleotide sequence ID" value="NZ_JBCGDC010000005.1"/>
</dbReference>
<name>A0ABV5CMI9_9ACTN</name>
<protein>
    <recommendedName>
        <fullName evidence="5">DUF5666 domain-containing protein</fullName>
    </recommendedName>
</protein>
<dbReference type="EMBL" id="JBCGDC010000005">
    <property type="protein sequence ID" value="MFB6392028.1"/>
    <property type="molecule type" value="Genomic_DNA"/>
</dbReference>
<feature type="signal peptide" evidence="2">
    <location>
        <begin position="1"/>
        <end position="21"/>
    </location>
</feature>
<feature type="region of interest" description="Disordered" evidence="1">
    <location>
        <begin position="25"/>
        <end position="78"/>
    </location>
</feature>
<proteinExistence type="predicted"/>
<evidence type="ECO:0000256" key="1">
    <source>
        <dbReference type="SAM" id="MobiDB-lite"/>
    </source>
</evidence>
<keyword evidence="2" id="KW-0732">Signal</keyword>
<keyword evidence="4" id="KW-1185">Reference proteome</keyword>
<evidence type="ECO:0000256" key="2">
    <source>
        <dbReference type="SAM" id="SignalP"/>
    </source>
</evidence>
<feature type="compositionally biased region" description="Low complexity" evidence="1">
    <location>
        <begin position="57"/>
        <end position="77"/>
    </location>
</feature>
<sequence>MKTFRKVLPGLVLCLLVGACAQDGTAAPSPGPTQGGTVTSPSGSEDLPVPTVKPTPDRTATGPGATGAPGPTRRPPGLMTLTGTVTAGVEPNCFLLDGYLLVGGTPTVRAGARVTVTGRVQADMMTTCQQGTPFVVETAEPA</sequence>
<organism evidence="3 4">
    <name type="scientific">Polymorphospora lycopeni</name>
    <dbReference type="NCBI Taxonomy" id="3140240"/>
    <lineage>
        <taxon>Bacteria</taxon>
        <taxon>Bacillati</taxon>
        <taxon>Actinomycetota</taxon>
        <taxon>Actinomycetes</taxon>
        <taxon>Micromonosporales</taxon>
        <taxon>Micromonosporaceae</taxon>
        <taxon>Polymorphospora</taxon>
    </lineage>
</organism>
<accession>A0ABV5CMI9</accession>
<comment type="caution">
    <text evidence="3">The sequence shown here is derived from an EMBL/GenBank/DDBJ whole genome shotgun (WGS) entry which is preliminary data.</text>
</comment>